<proteinExistence type="predicted"/>
<dbReference type="RefSeq" id="WP_087439869.1">
    <property type="nucleotide sequence ID" value="NZ_CP021416.1"/>
</dbReference>
<name>A0A1Y0HLJ5_9BACT</name>
<dbReference type="Pfam" id="PF13177">
    <property type="entry name" value="DNA_pol3_delta2"/>
    <property type="match status" value="1"/>
</dbReference>
<reference evidence="2" key="1">
    <citation type="submission" date="2017-05" db="EMBL/GenBank/DDBJ databases">
        <title>Dechlorination kinetics govern the competition between two new strains of the genus Sulfurospirillum.</title>
        <authorList>
            <person name="Buttet G.F."/>
            <person name="Murray A.M."/>
            <person name="Goris T."/>
            <person name="Burion M."/>
            <person name="Lin B."/>
            <person name="Rolle M."/>
            <person name="Maillard J."/>
        </authorList>
    </citation>
    <scope>NUCLEOTIDE SEQUENCE [LARGE SCALE GENOMIC DNA]</scope>
    <source>
        <strain evidence="2">SL2-1</strain>
    </source>
</reference>
<dbReference type="AlphaFoldDB" id="A0A1Y0HLJ5"/>
<keyword evidence="1" id="KW-0808">Transferase</keyword>
<dbReference type="NCBIfam" id="NF006296">
    <property type="entry name" value="PRK08485.1"/>
    <property type="match status" value="1"/>
</dbReference>
<gene>
    <name evidence="1" type="ORF">Sdiek1_1820</name>
</gene>
<dbReference type="EMBL" id="CP021416">
    <property type="protein sequence ID" value="ARU48979.1"/>
    <property type="molecule type" value="Genomic_DNA"/>
</dbReference>
<sequence>MSDEGVLSHILICKNVEKAKESLQEEYAKERHLFFCKDEFLIDDAKEVIKEAYIAESANKYLILVAKGYRVEAQNALLKILEEPPRHIVFIVVAPSKTAFLPTIRSRLLQKELIVEHEIIQSGLNLKQLDLGDIYPFIQKHQNAEKNFLKDLVQAIVFEAINEHHLRFSEKELEHFQKLLHLVELNTRGQTILTSLLLSIMLRKYR</sequence>
<evidence type="ECO:0000313" key="2">
    <source>
        <dbReference type="Proteomes" id="UP000196005"/>
    </source>
</evidence>
<dbReference type="KEGG" id="suls:Sdiek1_1820"/>
<dbReference type="InterPro" id="IPR027417">
    <property type="entry name" value="P-loop_NTPase"/>
</dbReference>
<dbReference type="Gene3D" id="3.40.50.300">
    <property type="entry name" value="P-loop containing nucleotide triphosphate hydrolases"/>
    <property type="match status" value="1"/>
</dbReference>
<accession>A0A1Y0HLJ5</accession>
<dbReference type="Proteomes" id="UP000196005">
    <property type="component" value="Chromosome"/>
</dbReference>
<organism evidence="1 2">
    <name type="scientific">Sulfurospirillum diekertiae</name>
    <dbReference type="NCBI Taxonomy" id="1854492"/>
    <lineage>
        <taxon>Bacteria</taxon>
        <taxon>Pseudomonadati</taxon>
        <taxon>Campylobacterota</taxon>
        <taxon>Epsilonproteobacteria</taxon>
        <taxon>Campylobacterales</taxon>
        <taxon>Sulfurospirillaceae</taxon>
        <taxon>Sulfurospirillum</taxon>
    </lineage>
</organism>
<dbReference type="GO" id="GO:0003887">
    <property type="term" value="F:DNA-directed DNA polymerase activity"/>
    <property type="evidence" value="ECO:0007669"/>
    <property type="project" value="UniProtKB-EC"/>
</dbReference>
<dbReference type="SUPFAM" id="SSF52540">
    <property type="entry name" value="P-loop containing nucleoside triphosphate hydrolases"/>
    <property type="match status" value="1"/>
</dbReference>
<keyword evidence="1" id="KW-0548">Nucleotidyltransferase</keyword>
<evidence type="ECO:0000313" key="1">
    <source>
        <dbReference type="EMBL" id="ARU48979.1"/>
    </source>
</evidence>
<dbReference type="OrthoDB" id="9811073at2"/>
<dbReference type="EC" id="2.7.7.7" evidence="1"/>
<protein>
    <submittedName>
        <fullName evidence="1">DNA polymerase III subunit gamma/tau</fullName>
        <ecNumber evidence="1">2.7.7.7</ecNumber>
    </submittedName>
</protein>
<keyword evidence="2" id="KW-1185">Reference proteome</keyword>